<reference evidence="4 5" key="1">
    <citation type="submission" date="2012-10" db="EMBL/GenBank/DDBJ databases">
        <authorList>
            <person name="Zafar N."/>
            <person name="Inman J."/>
            <person name="Hall N."/>
            <person name="Lorenzi H."/>
            <person name="Caler E."/>
        </authorList>
    </citation>
    <scope>NUCLEOTIDE SEQUENCE [LARGE SCALE GENOMIC DNA]</scope>
    <source>
        <strain evidence="4 5">IP1</strain>
    </source>
</reference>
<feature type="domain" description="DDE Tnp4" evidence="3">
    <location>
        <begin position="76"/>
        <end position="194"/>
    </location>
</feature>
<comment type="cofactor">
    <cofactor evidence="1">
        <name>a divalent metal cation</name>
        <dbReference type="ChEBI" id="CHEBI:60240"/>
    </cofactor>
</comment>
<dbReference type="AlphaFoldDB" id="A0A0A1TZN8"/>
<dbReference type="OrthoDB" id="128483at2759"/>
<dbReference type="Proteomes" id="UP000014680">
    <property type="component" value="Unassembled WGS sequence"/>
</dbReference>
<protein>
    <recommendedName>
        <fullName evidence="3">DDE Tnp4 domain-containing protein</fullName>
    </recommendedName>
</protein>
<proteinExistence type="predicted"/>
<dbReference type="KEGG" id="eiv:EIN_502120"/>
<accession>A0A0A1TZN8</accession>
<dbReference type="VEuPathDB" id="AmoebaDB:EIN_502120"/>
<evidence type="ECO:0000256" key="2">
    <source>
        <dbReference type="ARBA" id="ARBA00022723"/>
    </source>
</evidence>
<sequence>MSRAVWRAVDLFKKCAVENLIIQVGKCEAMRIPFSKFRDPVIIEHLKGLDKCYTAIDVRDHAVTNKRKIVCGREYTNAVFFSPKLNCSAIKTSVSVNYFGLTCGITTSIPGSYHDFRIFGLYEWDQYIREGELFLGDTGYRGAKNGITTWPYPSEPRRHALTKLRNSLVSNCRLIVENSFGRLTLLFEVARKKMEILSR</sequence>
<keyword evidence="5" id="KW-1185">Reference proteome</keyword>
<dbReference type="GO" id="GO:0046872">
    <property type="term" value="F:metal ion binding"/>
    <property type="evidence" value="ECO:0007669"/>
    <property type="project" value="UniProtKB-KW"/>
</dbReference>
<dbReference type="RefSeq" id="XP_004183445.1">
    <property type="nucleotide sequence ID" value="XM_004183397.1"/>
</dbReference>
<evidence type="ECO:0000313" key="5">
    <source>
        <dbReference type="Proteomes" id="UP000014680"/>
    </source>
</evidence>
<name>A0A0A1TZN8_ENTIV</name>
<dbReference type="Pfam" id="PF13359">
    <property type="entry name" value="DDE_Tnp_4"/>
    <property type="match status" value="1"/>
</dbReference>
<dbReference type="EMBL" id="KB207167">
    <property type="protein sequence ID" value="ELP84099.1"/>
    <property type="molecule type" value="Genomic_DNA"/>
</dbReference>
<dbReference type="GeneID" id="14883087"/>
<gene>
    <name evidence="4" type="ORF">EIN_502120</name>
</gene>
<keyword evidence="2" id="KW-0479">Metal-binding</keyword>
<dbReference type="InterPro" id="IPR027806">
    <property type="entry name" value="HARBI1_dom"/>
</dbReference>
<evidence type="ECO:0000256" key="1">
    <source>
        <dbReference type="ARBA" id="ARBA00001968"/>
    </source>
</evidence>
<evidence type="ECO:0000313" key="4">
    <source>
        <dbReference type="EMBL" id="ELP84099.1"/>
    </source>
</evidence>
<organism evidence="4 5">
    <name type="scientific">Entamoeba invadens IP1</name>
    <dbReference type="NCBI Taxonomy" id="370355"/>
    <lineage>
        <taxon>Eukaryota</taxon>
        <taxon>Amoebozoa</taxon>
        <taxon>Evosea</taxon>
        <taxon>Archamoebae</taxon>
        <taxon>Mastigamoebida</taxon>
        <taxon>Entamoebidae</taxon>
        <taxon>Entamoeba</taxon>
    </lineage>
</organism>
<evidence type="ECO:0000259" key="3">
    <source>
        <dbReference type="Pfam" id="PF13359"/>
    </source>
</evidence>